<evidence type="ECO:0000256" key="4">
    <source>
        <dbReference type="SAM" id="Phobius"/>
    </source>
</evidence>
<dbReference type="EMBL" id="AAGW02000321">
    <property type="status" value="NOT_ANNOTATED_CDS"/>
    <property type="molecule type" value="Genomic_DNA"/>
</dbReference>
<dbReference type="GeneID" id="100349846"/>
<dbReference type="FunFam" id="2.60.40.10:FF:000217">
    <property type="entry name" value="High affinity immunoglobulin gamma Fc receptor I"/>
    <property type="match status" value="1"/>
</dbReference>
<dbReference type="GO" id="GO:0043303">
    <property type="term" value="P:mast cell degranulation"/>
    <property type="evidence" value="ECO:0007669"/>
    <property type="project" value="Ensembl"/>
</dbReference>
<feature type="domain" description="Ig-like" evidence="6">
    <location>
        <begin position="122"/>
        <end position="176"/>
    </location>
</feature>
<dbReference type="CDD" id="cd05753">
    <property type="entry name" value="Ig2_FcgammaR_like"/>
    <property type="match status" value="1"/>
</dbReference>
<dbReference type="HOGENOM" id="CLU_023383_1_0_1"/>
<evidence type="ECO:0000259" key="6">
    <source>
        <dbReference type="PROSITE" id="PS50835"/>
    </source>
</evidence>
<dbReference type="Pfam" id="PF13927">
    <property type="entry name" value="Ig_3"/>
    <property type="match status" value="1"/>
</dbReference>
<dbReference type="PANTHER" id="PTHR11481">
    <property type="entry name" value="IMMUNOGLOBULIN FC RECEPTOR"/>
    <property type="match status" value="1"/>
</dbReference>
<dbReference type="GeneTree" id="ENSGT01050000244808"/>
<dbReference type="GO" id="GO:0042092">
    <property type="term" value="P:type 2 immune response"/>
    <property type="evidence" value="ECO:0007669"/>
    <property type="project" value="Ensembl"/>
</dbReference>
<dbReference type="OMA" id="LIRCHSW"/>
<evidence type="ECO:0000256" key="3">
    <source>
        <dbReference type="ARBA" id="ARBA00023319"/>
    </source>
</evidence>
<dbReference type="Pfam" id="PF13895">
    <property type="entry name" value="Ig_2"/>
    <property type="match status" value="1"/>
</dbReference>
<dbReference type="InParanoid" id="G1TWZ5"/>
<dbReference type="CTD" id="2205"/>
<reference evidence="7 8" key="1">
    <citation type="journal article" date="2011" name="Nature">
        <title>A high-resolution map of human evolutionary constraint using 29 mammals.</title>
        <authorList>
            <person name="Lindblad-Toh K."/>
            <person name="Garber M."/>
            <person name="Zuk O."/>
            <person name="Lin M.F."/>
            <person name="Parker B.J."/>
            <person name="Washietl S."/>
            <person name="Kheradpour P."/>
            <person name="Ernst J."/>
            <person name="Jordan G."/>
            <person name="Mauceli E."/>
            <person name="Ward L.D."/>
            <person name="Lowe C.B."/>
            <person name="Holloway A.K."/>
            <person name="Clamp M."/>
            <person name="Gnerre S."/>
            <person name="Alfoldi J."/>
            <person name="Beal K."/>
            <person name="Chang J."/>
            <person name="Clawson H."/>
            <person name="Cuff J."/>
            <person name="Di Palma F."/>
            <person name="Fitzgerald S."/>
            <person name="Flicek P."/>
            <person name="Guttman M."/>
            <person name="Hubisz M.J."/>
            <person name="Jaffe D.B."/>
            <person name="Jungreis I."/>
            <person name="Kent W.J."/>
            <person name="Kostka D."/>
            <person name="Lara M."/>
            <person name="Martins A.L."/>
            <person name="Massingham T."/>
            <person name="Moltke I."/>
            <person name="Raney B.J."/>
            <person name="Rasmussen M.D."/>
            <person name="Robinson J."/>
            <person name="Stark A."/>
            <person name="Vilella A.J."/>
            <person name="Wen J."/>
            <person name="Xie X."/>
            <person name="Zody M.C."/>
            <person name="Baldwin J."/>
            <person name="Bloom T."/>
            <person name="Chin C.W."/>
            <person name="Heiman D."/>
            <person name="Nicol R."/>
            <person name="Nusbaum C."/>
            <person name="Young S."/>
            <person name="Wilkinson J."/>
            <person name="Worley K.C."/>
            <person name="Kovar C.L."/>
            <person name="Muzny D.M."/>
            <person name="Gibbs R.A."/>
            <person name="Cree A."/>
            <person name="Dihn H.H."/>
            <person name="Fowler G."/>
            <person name="Jhangiani S."/>
            <person name="Joshi V."/>
            <person name="Lee S."/>
            <person name="Lewis L.R."/>
            <person name="Nazareth L.V."/>
            <person name="Okwuonu G."/>
            <person name="Santibanez J."/>
            <person name="Warren W.C."/>
            <person name="Mardis E.R."/>
            <person name="Weinstock G.M."/>
            <person name="Wilson R.K."/>
            <person name="Delehaunty K."/>
            <person name="Dooling D."/>
            <person name="Fronik C."/>
            <person name="Fulton L."/>
            <person name="Fulton B."/>
            <person name="Graves T."/>
            <person name="Minx P."/>
            <person name="Sodergren E."/>
            <person name="Birney E."/>
            <person name="Margulies E.H."/>
            <person name="Herrero J."/>
            <person name="Green E.D."/>
            <person name="Haussler D."/>
            <person name="Siepel A."/>
            <person name="Goldman N."/>
            <person name="Pollard K.S."/>
            <person name="Pedersen J.S."/>
            <person name="Lander E.S."/>
            <person name="Kellis M."/>
        </authorList>
    </citation>
    <scope>NUCLEOTIDE SEQUENCE [LARGE SCALE GENOMIC DNA]</scope>
    <source>
        <strain evidence="7 8">Thorbecke inbred</strain>
    </source>
</reference>
<dbReference type="GO" id="GO:0019768">
    <property type="term" value="F:high-affinity IgE receptor activity"/>
    <property type="evidence" value="ECO:0007669"/>
    <property type="project" value="Ensembl"/>
</dbReference>
<dbReference type="STRING" id="9986.ENSOCUP00000021595"/>
<dbReference type="InterPro" id="IPR013783">
    <property type="entry name" value="Ig-like_fold"/>
</dbReference>
<feature type="signal peptide" evidence="5">
    <location>
        <begin position="1"/>
        <end position="25"/>
    </location>
</feature>
<keyword evidence="4" id="KW-0472">Membrane</keyword>
<dbReference type="GO" id="GO:0019863">
    <property type="term" value="F:IgE binding"/>
    <property type="evidence" value="ECO:0007669"/>
    <property type="project" value="Ensembl"/>
</dbReference>
<dbReference type="PaxDb" id="9986-ENSOCUP00000021595"/>
<gene>
    <name evidence="7" type="primary">FCER1A</name>
</gene>
<evidence type="ECO:0000313" key="8">
    <source>
        <dbReference type="Proteomes" id="UP000001811"/>
    </source>
</evidence>
<accession>G1TWZ5</accession>
<reference evidence="7" key="3">
    <citation type="submission" date="2025-09" db="UniProtKB">
        <authorList>
            <consortium name="Ensembl"/>
        </authorList>
    </citation>
    <scope>IDENTIFICATION</scope>
    <source>
        <strain evidence="7">Thorbecke</strain>
    </source>
</reference>
<protein>
    <submittedName>
        <fullName evidence="7">Fc epsilon receptor Ia</fullName>
    </submittedName>
</protein>
<dbReference type="InterPro" id="IPR007110">
    <property type="entry name" value="Ig-like_dom"/>
</dbReference>
<evidence type="ECO:0000256" key="2">
    <source>
        <dbReference type="ARBA" id="ARBA00023157"/>
    </source>
</evidence>
<dbReference type="PANTHER" id="PTHR11481:SF12">
    <property type="entry name" value="HIGH AFFINITY IMMUNOGLOBULIN EPSILON RECEPTOR SUBUNIT ALPHA"/>
    <property type="match status" value="1"/>
</dbReference>
<dbReference type="SMART" id="SM00409">
    <property type="entry name" value="IG"/>
    <property type="match status" value="2"/>
</dbReference>
<dbReference type="InterPro" id="IPR003599">
    <property type="entry name" value="Ig_sub"/>
</dbReference>
<dbReference type="PROSITE" id="PS50835">
    <property type="entry name" value="IG_LIKE"/>
    <property type="match status" value="2"/>
</dbReference>
<dbReference type="eggNOG" id="ENOG502RTXR">
    <property type="taxonomic scope" value="Eukaryota"/>
</dbReference>
<keyword evidence="1 5" id="KW-0732">Signal</keyword>
<sequence length="245" mass="27948">MPTGMGGPILLCIAFLLFSPDGTLAVMLKSVVSLYPPWNRIFRGEAVTLTCNGDKSLDDNSTKWTRDGIALAETTSHLEILNATFQHSGQYQCQSPSFNQSDPVYLEVFSDWLLLQVSPNVVTEGKPFFIRCHVWKNWDAYKVIYYKNGKGLKYWYENHNISITKATLEDSGTYHCEGDLKPRHYVSGPINITVIRAHQRKHWIPFFIPLLVVILFAVDTGLFISTQKQFIFILKIKKTKRGTKL</sequence>
<keyword evidence="4" id="KW-1133">Transmembrane helix</keyword>
<feature type="chain" id="PRO_5003423742" evidence="5">
    <location>
        <begin position="26"/>
        <end position="245"/>
    </location>
</feature>
<dbReference type="SMR" id="G1TWZ5"/>
<name>G1TWZ5_RABIT</name>
<dbReference type="FunCoup" id="G1TWZ5">
    <property type="interactions" value="69"/>
</dbReference>
<dbReference type="GO" id="GO:0043308">
    <property type="term" value="P:eosinophil degranulation"/>
    <property type="evidence" value="ECO:0007669"/>
    <property type="project" value="Ensembl"/>
</dbReference>
<reference evidence="7" key="2">
    <citation type="submission" date="2025-08" db="UniProtKB">
        <authorList>
            <consortium name="Ensembl"/>
        </authorList>
    </citation>
    <scope>IDENTIFICATION</scope>
    <source>
        <strain evidence="7">Thorbecke</strain>
    </source>
</reference>
<evidence type="ECO:0000256" key="1">
    <source>
        <dbReference type="ARBA" id="ARBA00022729"/>
    </source>
</evidence>
<dbReference type="AlphaFoldDB" id="G1TWZ5"/>
<keyword evidence="8" id="KW-1185">Reference proteome</keyword>
<dbReference type="Bgee" id="ENSOCUG00000022947">
    <property type="expression patterns" value="Expressed in blood and 11 other cell types or tissues"/>
</dbReference>
<keyword evidence="4" id="KW-0812">Transmembrane</keyword>
<evidence type="ECO:0000256" key="5">
    <source>
        <dbReference type="SAM" id="SignalP"/>
    </source>
</evidence>
<keyword evidence="2" id="KW-1015">Disulfide bond</keyword>
<dbReference type="InterPro" id="IPR050488">
    <property type="entry name" value="Ig_Fc_receptor"/>
</dbReference>
<evidence type="ECO:0000313" key="7">
    <source>
        <dbReference type="Ensembl" id="ENSOCUP00000021595.1"/>
    </source>
</evidence>
<feature type="transmembrane region" description="Helical" evidence="4">
    <location>
        <begin position="203"/>
        <end position="225"/>
    </location>
</feature>
<dbReference type="InterPro" id="IPR036179">
    <property type="entry name" value="Ig-like_dom_sf"/>
</dbReference>
<dbReference type="SMART" id="SM00408">
    <property type="entry name" value="IGc2"/>
    <property type="match status" value="2"/>
</dbReference>
<dbReference type="SUPFAM" id="SSF48726">
    <property type="entry name" value="Immunoglobulin"/>
    <property type="match status" value="2"/>
</dbReference>
<dbReference type="Ensembl" id="ENSOCUT00000021281.3">
    <property type="protein sequence ID" value="ENSOCUP00000021595.1"/>
    <property type="gene ID" value="ENSOCUG00000022947.3"/>
</dbReference>
<dbReference type="GO" id="GO:0009897">
    <property type="term" value="C:external side of plasma membrane"/>
    <property type="evidence" value="ECO:0007669"/>
    <property type="project" value="TreeGrafter"/>
</dbReference>
<organism evidence="7 8">
    <name type="scientific">Oryctolagus cuniculus</name>
    <name type="common">Rabbit</name>
    <dbReference type="NCBI Taxonomy" id="9986"/>
    <lineage>
        <taxon>Eukaryota</taxon>
        <taxon>Metazoa</taxon>
        <taxon>Chordata</taxon>
        <taxon>Craniata</taxon>
        <taxon>Vertebrata</taxon>
        <taxon>Euteleostomi</taxon>
        <taxon>Mammalia</taxon>
        <taxon>Eutheria</taxon>
        <taxon>Euarchontoglires</taxon>
        <taxon>Glires</taxon>
        <taxon>Lagomorpha</taxon>
        <taxon>Leporidae</taxon>
        <taxon>Oryctolagus</taxon>
    </lineage>
</organism>
<feature type="domain" description="Ig-like" evidence="6">
    <location>
        <begin position="20"/>
        <end position="110"/>
    </location>
</feature>
<keyword evidence="3" id="KW-0393">Immunoglobulin domain</keyword>
<dbReference type="OrthoDB" id="8954737at2759"/>
<dbReference type="GO" id="GO:0016068">
    <property type="term" value="P:type I hypersensitivity"/>
    <property type="evidence" value="ECO:0007669"/>
    <property type="project" value="Ensembl"/>
</dbReference>
<dbReference type="Proteomes" id="UP000001811">
    <property type="component" value="Chromosome 13"/>
</dbReference>
<proteinExistence type="predicted"/>
<dbReference type="InterPro" id="IPR003598">
    <property type="entry name" value="Ig_sub2"/>
</dbReference>
<dbReference type="Gene3D" id="2.60.40.10">
    <property type="entry name" value="Immunoglobulins"/>
    <property type="match status" value="2"/>
</dbReference>